<organism evidence="2 3">
    <name type="scientific">Oncorhynchus mykiss</name>
    <name type="common">Rainbow trout</name>
    <name type="synonym">Salmo gairdneri</name>
    <dbReference type="NCBI Taxonomy" id="8022"/>
    <lineage>
        <taxon>Eukaryota</taxon>
        <taxon>Metazoa</taxon>
        <taxon>Chordata</taxon>
        <taxon>Craniata</taxon>
        <taxon>Vertebrata</taxon>
        <taxon>Euteleostomi</taxon>
        <taxon>Actinopterygii</taxon>
        <taxon>Neopterygii</taxon>
        <taxon>Teleostei</taxon>
        <taxon>Protacanthopterygii</taxon>
        <taxon>Salmoniformes</taxon>
        <taxon>Salmonidae</taxon>
        <taxon>Salmoninae</taxon>
        <taxon>Oncorhynchus</taxon>
    </lineage>
</organism>
<feature type="compositionally biased region" description="Low complexity" evidence="1">
    <location>
        <begin position="492"/>
        <end position="527"/>
    </location>
</feature>
<proteinExistence type="predicted"/>
<feature type="region of interest" description="Disordered" evidence="1">
    <location>
        <begin position="449"/>
        <end position="564"/>
    </location>
</feature>
<accession>A0A060VW83</accession>
<evidence type="ECO:0008006" key="4">
    <source>
        <dbReference type="Google" id="ProtNLM"/>
    </source>
</evidence>
<feature type="compositionally biased region" description="Basic and acidic residues" evidence="1">
    <location>
        <begin position="75"/>
        <end position="85"/>
    </location>
</feature>
<evidence type="ECO:0000256" key="1">
    <source>
        <dbReference type="SAM" id="MobiDB-lite"/>
    </source>
</evidence>
<sequence>MAAQVATAPTSNGKKRSNLASSLSQDLKSGKSGVVGGAVLGVGNGTSVHAMNNVERHELNPTSRARASPANNDSNPREKESRDSRSASFSTSNSSMETGMFVNHKVKNVGGEDTPSLHHTPPQQQPFNQFLQHQQRQIQNNNQQSLHGESGNRQHGESGNRQHGESGNRQHGGKGNVVLGNTVERHQQQEMLNKNEDDQPSKTEDRLDSRYEHASSGPTNNNINPAQSGTSSVSEFNSYYGNGKGGPCFDQHGGQQSPGSGIMHSVQQNMDQVQQNSHEGYHNNPYNHYPTYRPGYGNSGYGMMSPSRQGNNMMGLGSNTAAANHSKAAMAAASSGGANVGGFQRFPGQTQQHPSGATPTLNQLLTSPSPMMRGYGGGYQDYTNPSAQQQQSSMGLTKDINPQYGSVTHVWGGQQRNHPAMSPGNNGQGSGRSQVPPMDAMAMKRSQLYGMGNNPYSQQQQGGGGSYPGQPYGSPSPHRYPMGMHGRGQVGMSGMQYPQQQQMVAQYGQQHQGQQGGYCQPQGQSPYFSPPQQQPTAPTQPPYMQPRPPPPQQVRLQPPTIPCS</sequence>
<reference evidence="2" key="1">
    <citation type="journal article" date="2014" name="Nat. Commun.">
        <title>The rainbow trout genome provides novel insights into evolution after whole-genome duplication in vertebrates.</title>
        <authorList>
            <person name="Berthelot C."/>
            <person name="Brunet F."/>
            <person name="Chalopin D."/>
            <person name="Juanchich A."/>
            <person name="Bernard M."/>
            <person name="Noel B."/>
            <person name="Bento P."/>
            <person name="Da Silva C."/>
            <person name="Labadie K."/>
            <person name="Alberti A."/>
            <person name="Aury J.M."/>
            <person name="Louis A."/>
            <person name="Dehais P."/>
            <person name="Bardou P."/>
            <person name="Montfort J."/>
            <person name="Klopp C."/>
            <person name="Cabau C."/>
            <person name="Gaspin C."/>
            <person name="Thorgaard G.H."/>
            <person name="Boussaha M."/>
            <person name="Quillet E."/>
            <person name="Guyomard R."/>
            <person name="Galiana D."/>
            <person name="Bobe J."/>
            <person name="Volff J.N."/>
            <person name="Genet C."/>
            <person name="Wincker P."/>
            <person name="Jaillon O."/>
            <person name="Roest Crollius H."/>
            <person name="Guiguen Y."/>
        </authorList>
    </citation>
    <scope>NUCLEOTIDE SEQUENCE [LARGE SCALE GENOMIC DNA]</scope>
</reference>
<feature type="compositionally biased region" description="Polar residues" evidence="1">
    <location>
        <begin position="60"/>
        <end position="74"/>
    </location>
</feature>
<feature type="compositionally biased region" description="Low complexity" evidence="1">
    <location>
        <begin position="125"/>
        <end position="144"/>
    </location>
</feature>
<gene>
    <name evidence="2" type="ORF">GSONMT00079422001</name>
</gene>
<feature type="compositionally biased region" description="Polar residues" evidence="1">
    <location>
        <begin position="253"/>
        <end position="263"/>
    </location>
</feature>
<feature type="compositionally biased region" description="Basic and acidic residues" evidence="1">
    <location>
        <begin position="150"/>
        <end position="168"/>
    </location>
</feature>
<evidence type="ECO:0000313" key="3">
    <source>
        <dbReference type="Proteomes" id="UP000193380"/>
    </source>
</evidence>
<name>A0A060VW83_ONCMY</name>
<dbReference type="STRING" id="8022.A0A060VW83"/>
<dbReference type="EMBL" id="FR904319">
    <property type="protein sequence ID" value="CDQ59213.1"/>
    <property type="molecule type" value="Genomic_DNA"/>
</dbReference>
<feature type="region of interest" description="Disordered" evidence="1">
    <location>
        <begin position="1"/>
        <end position="177"/>
    </location>
</feature>
<feature type="region of interest" description="Disordered" evidence="1">
    <location>
        <begin position="190"/>
        <end position="238"/>
    </location>
</feature>
<feature type="compositionally biased region" description="Low complexity" evidence="1">
    <location>
        <begin position="86"/>
        <end position="95"/>
    </location>
</feature>
<feature type="compositionally biased region" description="Gly residues" evidence="1">
    <location>
        <begin position="33"/>
        <end position="44"/>
    </location>
</feature>
<feature type="compositionally biased region" description="Low complexity" evidence="1">
    <location>
        <begin position="468"/>
        <end position="477"/>
    </location>
</feature>
<dbReference type="Proteomes" id="UP000193380">
    <property type="component" value="Unassembled WGS sequence"/>
</dbReference>
<dbReference type="PaxDb" id="8022-A0A060VW83"/>
<feature type="compositionally biased region" description="Polar residues" evidence="1">
    <location>
        <begin position="7"/>
        <end position="26"/>
    </location>
</feature>
<feature type="compositionally biased region" description="Polar residues" evidence="1">
    <location>
        <begin position="216"/>
        <end position="238"/>
    </location>
</feature>
<dbReference type="AlphaFoldDB" id="A0A060VW83"/>
<protein>
    <recommendedName>
        <fullName evidence="4">AT-rich interactive domain-containing protein 1B</fullName>
    </recommendedName>
</protein>
<feature type="compositionally biased region" description="Basic and acidic residues" evidence="1">
    <location>
        <begin position="190"/>
        <end position="213"/>
    </location>
</feature>
<feature type="region of interest" description="Disordered" evidence="1">
    <location>
        <begin position="415"/>
        <end position="437"/>
    </location>
</feature>
<reference evidence="2" key="2">
    <citation type="submission" date="2014-03" db="EMBL/GenBank/DDBJ databases">
        <authorList>
            <person name="Genoscope - CEA"/>
        </authorList>
    </citation>
    <scope>NUCLEOTIDE SEQUENCE</scope>
</reference>
<evidence type="ECO:0000313" key="2">
    <source>
        <dbReference type="EMBL" id="CDQ59213.1"/>
    </source>
</evidence>
<feature type="compositionally biased region" description="Pro residues" evidence="1">
    <location>
        <begin position="528"/>
        <end position="552"/>
    </location>
</feature>
<feature type="region of interest" description="Disordered" evidence="1">
    <location>
        <begin position="244"/>
        <end position="263"/>
    </location>
</feature>